<dbReference type="InterPro" id="IPR027266">
    <property type="entry name" value="TrmE/GcvT-like"/>
</dbReference>
<evidence type="ECO:0000313" key="3">
    <source>
        <dbReference type="EMBL" id="PCE39900.1"/>
    </source>
</evidence>
<dbReference type="Gene3D" id="3.30.1360.120">
    <property type="entry name" value="Probable tRNA modification gtpase trme, domain 1"/>
    <property type="match status" value="1"/>
</dbReference>
<dbReference type="PANTHER" id="PTHR43757">
    <property type="entry name" value="AMINOMETHYLTRANSFERASE"/>
    <property type="match status" value="1"/>
</dbReference>
<evidence type="ECO:0000313" key="4">
    <source>
        <dbReference type="Proteomes" id="UP000218934"/>
    </source>
</evidence>
<accession>A0A2A4FQA6</accession>
<name>A0A2A4FQA6_9SPHN</name>
<dbReference type="AlphaFoldDB" id="A0A2A4FQA6"/>
<reference evidence="3 4" key="1">
    <citation type="submission" date="2017-09" db="EMBL/GenBank/DDBJ databases">
        <title>The Catabolism of 3,6-Dichlorosalicylic acid is Initiated by the Cytochrome P450 Monooxygenase DsmABC in Rhizorhabdus dicambivorans Ndbn-20.</title>
        <authorList>
            <person name="Na L."/>
        </authorList>
    </citation>
    <scope>NUCLEOTIDE SEQUENCE [LARGE SCALE GENOMIC DNA]</scope>
    <source>
        <strain evidence="3 4">Ndbn-20m</strain>
    </source>
</reference>
<proteinExistence type="predicted"/>
<dbReference type="Proteomes" id="UP000218934">
    <property type="component" value="Unassembled WGS sequence"/>
</dbReference>
<dbReference type="EMBL" id="NWUF01000041">
    <property type="protein sequence ID" value="PCE39900.1"/>
    <property type="molecule type" value="Genomic_DNA"/>
</dbReference>
<dbReference type="SMR" id="A0A2A4FQA6"/>
<feature type="domain" description="GCVT N-terminal" evidence="2">
    <location>
        <begin position="46"/>
        <end position="265"/>
    </location>
</feature>
<comment type="caution">
    <text evidence="3">The sequence shown here is derived from an EMBL/GenBank/DDBJ whole genome shotgun (WGS) entry which is preliminary data.</text>
</comment>
<gene>
    <name evidence="3" type="ORF">COO09_23115</name>
</gene>
<organism evidence="3 4">
    <name type="scientific">Rhizorhabdus dicambivorans</name>
    <dbReference type="NCBI Taxonomy" id="1850238"/>
    <lineage>
        <taxon>Bacteria</taxon>
        <taxon>Pseudomonadati</taxon>
        <taxon>Pseudomonadota</taxon>
        <taxon>Alphaproteobacteria</taxon>
        <taxon>Sphingomonadales</taxon>
        <taxon>Sphingomonadaceae</taxon>
        <taxon>Rhizorhabdus</taxon>
    </lineage>
</organism>
<dbReference type="OrthoDB" id="9772660at2"/>
<keyword evidence="4" id="KW-1185">Reference proteome</keyword>
<evidence type="ECO:0000259" key="2">
    <source>
        <dbReference type="Pfam" id="PF01571"/>
    </source>
</evidence>
<dbReference type="Pfam" id="PF01571">
    <property type="entry name" value="GCV_T"/>
    <property type="match status" value="1"/>
</dbReference>
<dbReference type="PANTHER" id="PTHR43757:SF2">
    <property type="entry name" value="AMINOMETHYLTRANSFERASE, MITOCHONDRIAL"/>
    <property type="match status" value="1"/>
</dbReference>
<feature type="binding site" evidence="1">
    <location>
        <position position="221"/>
    </location>
    <ligand>
        <name>substrate</name>
    </ligand>
</feature>
<dbReference type="KEGG" id="rdi:CMV14_12635"/>
<protein>
    <submittedName>
        <fullName evidence="3">Glycine cleavage system protein T</fullName>
    </submittedName>
</protein>
<dbReference type="InterPro" id="IPR006222">
    <property type="entry name" value="GCVT_N"/>
</dbReference>
<evidence type="ECO:0000256" key="1">
    <source>
        <dbReference type="PIRSR" id="PIRSR006487-1"/>
    </source>
</evidence>
<sequence length="475" mass="53148">MREAEVKSLQDLVEITPNLSSHFYNDTIAPHFRARTSLTSAFIPAEFTNWRDEQRAWRETAILFDQSHHMPELFLKGKDALRLLERVGINSFKNFVPGKAKQLVVCTPDGYIIGDCILYCLGEDNFELVSGMAVLNWVQYQAEVGRYDVSIERDDPTPFNPKGARINYRFQLDGPLAGRIFSELVEGEAPKIPFFNTARVRIAGHEVLVLRHGMAGHHGVELSGPYEELAAVRSAIVAHGAQYGLVQGGTRSYFSTIFESGWMAYPVPAIYTGEALRGFREWLPANGWEAQIQLGGSFYSDRMEDYYVTPWDLGYDRIMKFDHDFIGREALEEMSHQPHRTKVTLVWNQDDVVNVLASQFGDGPRYKALELPVSFYGFPQFDEVRNGAGRLVGLSCHCGYSNNYGVMLSLAMVDASSAEIGSEVVLTWGEPSGGSRKPHVERHEQVRIRATIAPVPYAASVRELKSATIGVAARA</sequence>
<dbReference type="InterPro" id="IPR028896">
    <property type="entry name" value="GcvT/YgfZ/DmdA"/>
</dbReference>
<dbReference type="SUPFAM" id="SSF103025">
    <property type="entry name" value="Folate-binding domain"/>
    <property type="match status" value="1"/>
</dbReference>